<gene>
    <name evidence="3" type="ORF">AAE3_LOCUS10412</name>
</gene>
<evidence type="ECO:0000313" key="3">
    <source>
        <dbReference type="EMBL" id="CAA7268121.1"/>
    </source>
</evidence>
<protein>
    <recommendedName>
        <fullName evidence="2">Reverse transcriptase Ty1/copia-type domain-containing protein</fullName>
    </recommendedName>
</protein>
<evidence type="ECO:0000259" key="2">
    <source>
        <dbReference type="Pfam" id="PF07727"/>
    </source>
</evidence>
<keyword evidence="4" id="KW-1185">Reference proteome</keyword>
<accession>A0A8S0XXY1</accession>
<evidence type="ECO:0000313" key="4">
    <source>
        <dbReference type="Proteomes" id="UP000467700"/>
    </source>
</evidence>
<dbReference type="InterPro" id="IPR013103">
    <property type="entry name" value="RVT_2"/>
</dbReference>
<name>A0A8S0XXY1_CYCAE</name>
<organism evidence="3 4">
    <name type="scientific">Cyclocybe aegerita</name>
    <name type="common">Black poplar mushroom</name>
    <name type="synonym">Agrocybe aegerita</name>
    <dbReference type="NCBI Taxonomy" id="1973307"/>
    <lineage>
        <taxon>Eukaryota</taxon>
        <taxon>Fungi</taxon>
        <taxon>Dikarya</taxon>
        <taxon>Basidiomycota</taxon>
        <taxon>Agaricomycotina</taxon>
        <taxon>Agaricomycetes</taxon>
        <taxon>Agaricomycetidae</taxon>
        <taxon>Agaricales</taxon>
        <taxon>Agaricineae</taxon>
        <taxon>Bolbitiaceae</taxon>
        <taxon>Cyclocybe</taxon>
    </lineage>
</organism>
<feature type="domain" description="Reverse transcriptase Ty1/copia-type" evidence="2">
    <location>
        <begin position="117"/>
        <end position="229"/>
    </location>
</feature>
<reference evidence="3 4" key="1">
    <citation type="submission" date="2020-01" db="EMBL/GenBank/DDBJ databases">
        <authorList>
            <person name="Gupta K D."/>
        </authorList>
    </citation>
    <scope>NUCLEOTIDE SEQUENCE [LARGE SCALE GENOMIC DNA]</scope>
</reference>
<comment type="caution">
    <text evidence="3">The sequence shown here is derived from an EMBL/GenBank/DDBJ whole genome shotgun (WGS) entry which is preliminary data.</text>
</comment>
<feature type="region of interest" description="Disordered" evidence="1">
    <location>
        <begin position="1"/>
        <end position="70"/>
    </location>
</feature>
<dbReference type="EMBL" id="CACVBS010000066">
    <property type="protein sequence ID" value="CAA7268121.1"/>
    <property type="molecule type" value="Genomic_DNA"/>
</dbReference>
<dbReference type="OrthoDB" id="3059824at2759"/>
<evidence type="ECO:0000256" key="1">
    <source>
        <dbReference type="SAM" id="MobiDB-lite"/>
    </source>
</evidence>
<proteinExistence type="predicted"/>
<dbReference type="Proteomes" id="UP000467700">
    <property type="component" value="Unassembled WGS sequence"/>
</dbReference>
<sequence length="232" mass="25218">MANLPDLPDEPPVIILPGPSPPPSQPLSPQPSPPPPSPPRSPSPSPPQSPSPPPPPEAPEPHCSTRVSQPPGEWWKVTHKVHEPGDADDEDGYEEVQFAGLAAEEATQDEYNVINGNETWEIVDLPPGKKAIGSGWVFKIKFKADGTIEWYKARILAKGYSQHPGIDYTEVFAPTFRLATLCLILALAAIEDMHLRSVDVTSAFPNGNLEEEIYMLQPEGYHQGGPNKVSAM</sequence>
<feature type="compositionally biased region" description="Pro residues" evidence="1">
    <location>
        <begin position="18"/>
        <end position="58"/>
    </location>
</feature>
<dbReference type="AlphaFoldDB" id="A0A8S0XXY1"/>
<dbReference type="Pfam" id="PF07727">
    <property type="entry name" value="RVT_2"/>
    <property type="match status" value="1"/>
</dbReference>